<protein>
    <recommendedName>
        <fullName evidence="4">Patatin-like phospholipase</fullName>
    </recommendedName>
</protein>
<proteinExistence type="predicted"/>
<accession>A0A6L9EI36</accession>
<feature type="transmembrane region" description="Helical" evidence="1">
    <location>
        <begin position="252"/>
        <end position="273"/>
    </location>
</feature>
<dbReference type="AlphaFoldDB" id="A0A6L9EI36"/>
<reference evidence="2 3" key="1">
    <citation type="submission" date="2020-01" db="EMBL/GenBank/DDBJ databases">
        <title>Bacteria diversity of Porities sp.</title>
        <authorList>
            <person name="Wang G."/>
        </authorList>
    </citation>
    <scope>NUCLEOTIDE SEQUENCE [LARGE SCALE GENOMIC DNA]</scope>
    <source>
        <strain evidence="2 3">R33</strain>
    </source>
</reference>
<sequence>MENQGSFLQSIVSWIFKIVLELRKHIIPVLIIGLVYLMFWNFPQTNDLLLVLNQPRDHFKEMLFFFAGLTVLAFLISNLNDYLNGNNSKAAYVPMDSKEKAISKGEESDYDDKETEDQYLERMLPKVLGTILLLITTFAVEHTFNTITGKVIFIGAGWGLTIFLFLLLLSLYQDIGQWFARFMKKWDRKGVITLVLAVICLLIIIILGFFNRGGSDEDIVRLFWAFLLLSLFFFIVSVSYSRLILWFKENVGVFLIAGLTAIAFVLYLVFLVVPGYSSNLNPLTVILVFLIGLFSVAQAIKVLGAKLKIPLLSVVVFLLFIWGGITAARKDFNHYEVSSTKRTISVNERPGLKEHIRSWIEDRRDTIAASTKFPVIFVAAEGGGSRAGLWSFLIHSKLYETNPDYFNTYLFSMTGASGGNVGNNMFYNAAYEAFQKDRTINLKSSGVYRYKASTVYDQNYLSSSIASLLGRDLAESISGIFSFKDRAELLEGEWASRYSETFNGTIAPSINREFLSFIPRKGKSGKTPPVILVNTTHLQSGNYAVISPVNLVKDSLGTHIFRDFLANYERAANKMKEQKAIRINTGMLLNARFPYISPVGRVPGVGQYADAGYYDNIGGTLTTRLVAAFEGIVDQEYEDLKPKLDIRVLMIRNITKPKSAKDTLRYSSQLLAPPQVAANAIFAHPNELFNLFGDDYMIESKRTPIEAPRDSTKTITPILPLGRYLSESAILSLEARLKNDTIQRRLKKLLEVK</sequence>
<feature type="transmembrane region" description="Helical" evidence="1">
    <location>
        <begin position="191"/>
        <end position="210"/>
    </location>
</feature>
<evidence type="ECO:0000256" key="1">
    <source>
        <dbReference type="SAM" id="Phobius"/>
    </source>
</evidence>
<gene>
    <name evidence="2" type="ORF">GTQ38_20050</name>
</gene>
<feature type="transmembrane region" description="Helical" evidence="1">
    <location>
        <begin position="279"/>
        <end position="297"/>
    </location>
</feature>
<feature type="transmembrane region" description="Helical" evidence="1">
    <location>
        <begin position="62"/>
        <end position="79"/>
    </location>
</feature>
<feature type="transmembrane region" description="Helical" evidence="1">
    <location>
        <begin position="25"/>
        <end position="42"/>
    </location>
</feature>
<keyword evidence="1" id="KW-0472">Membrane</keyword>
<feature type="transmembrane region" description="Helical" evidence="1">
    <location>
        <begin position="222"/>
        <end position="240"/>
    </location>
</feature>
<dbReference type="EMBL" id="WXYO01000009">
    <property type="protein sequence ID" value="NAS14315.1"/>
    <property type="molecule type" value="Genomic_DNA"/>
</dbReference>
<keyword evidence="1" id="KW-0812">Transmembrane</keyword>
<feature type="transmembrane region" description="Helical" evidence="1">
    <location>
        <begin position="152"/>
        <end position="171"/>
    </location>
</feature>
<name>A0A6L9EI36_9FLAO</name>
<dbReference type="RefSeq" id="WP_161437356.1">
    <property type="nucleotide sequence ID" value="NZ_WXYO01000009.1"/>
</dbReference>
<dbReference type="Proteomes" id="UP000475249">
    <property type="component" value="Unassembled WGS sequence"/>
</dbReference>
<keyword evidence="1" id="KW-1133">Transmembrane helix</keyword>
<organism evidence="2 3">
    <name type="scientific">Poritiphilus flavus</name>
    <dbReference type="NCBI Taxonomy" id="2697053"/>
    <lineage>
        <taxon>Bacteria</taxon>
        <taxon>Pseudomonadati</taxon>
        <taxon>Bacteroidota</taxon>
        <taxon>Flavobacteriia</taxon>
        <taxon>Flavobacteriales</taxon>
        <taxon>Flavobacteriaceae</taxon>
        <taxon>Poritiphilus</taxon>
    </lineage>
</organism>
<evidence type="ECO:0000313" key="3">
    <source>
        <dbReference type="Proteomes" id="UP000475249"/>
    </source>
</evidence>
<feature type="transmembrane region" description="Helical" evidence="1">
    <location>
        <begin position="123"/>
        <end position="140"/>
    </location>
</feature>
<feature type="transmembrane region" description="Helical" evidence="1">
    <location>
        <begin position="309"/>
        <end position="328"/>
    </location>
</feature>
<evidence type="ECO:0008006" key="4">
    <source>
        <dbReference type="Google" id="ProtNLM"/>
    </source>
</evidence>
<comment type="caution">
    <text evidence="2">The sequence shown here is derived from an EMBL/GenBank/DDBJ whole genome shotgun (WGS) entry which is preliminary data.</text>
</comment>
<evidence type="ECO:0000313" key="2">
    <source>
        <dbReference type="EMBL" id="NAS14315.1"/>
    </source>
</evidence>
<keyword evidence="3" id="KW-1185">Reference proteome</keyword>